<protein>
    <submittedName>
        <fullName evidence="1">Uncharacterized protein</fullName>
    </submittedName>
</protein>
<name>A0A0B7ACV1_9EUPU</name>
<sequence>MILELFRFTHNDMEVFNKQNVSEYKHREQNEIVIKERINKTLRMQSSHI</sequence>
<dbReference type="AlphaFoldDB" id="A0A0B7ACV1"/>
<feature type="non-terminal residue" evidence="1">
    <location>
        <position position="49"/>
    </location>
</feature>
<proteinExistence type="predicted"/>
<reference evidence="1" key="1">
    <citation type="submission" date="2014-12" db="EMBL/GenBank/DDBJ databases">
        <title>Insight into the proteome of Arion vulgaris.</title>
        <authorList>
            <person name="Aradska J."/>
            <person name="Bulat T."/>
            <person name="Smidak R."/>
            <person name="Sarate P."/>
            <person name="Gangsoo J."/>
            <person name="Sialana F."/>
            <person name="Bilban M."/>
            <person name="Lubec G."/>
        </authorList>
    </citation>
    <scope>NUCLEOTIDE SEQUENCE</scope>
    <source>
        <tissue evidence="1">Skin</tissue>
    </source>
</reference>
<dbReference type="EMBL" id="HACG01031587">
    <property type="protein sequence ID" value="CEK78452.1"/>
    <property type="molecule type" value="Transcribed_RNA"/>
</dbReference>
<organism evidence="1">
    <name type="scientific">Arion vulgaris</name>
    <dbReference type="NCBI Taxonomy" id="1028688"/>
    <lineage>
        <taxon>Eukaryota</taxon>
        <taxon>Metazoa</taxon>
        <taxon>Spiralia</taxon>
        <taxon>Lophotrochozoa</taxon>
        <taxon>Mollusca</taxon>
        <taxon>Gastropoda</taxon>
        <taxon>Heterobranchia</taxon>
        <taxon>Euthyneura</taxon>
        <taxon>Panpulmonata</taxon>
        <taxon>Eupulmonata</taxon>
        <taxon>Stylommatophora</taxon>
        <taxon>Helicina</taxon>
        <taxon>Arionoidea</taxon>
        <taxon>Arionidae</taxon>
        <taxon>Arion</taxon>
    </lineage>
</organism>
<accession>A0A0B7ACV1</accession>
<gene>
    <name evidence="1" type="primary">ORF110279</name>
</gene>
<evidence type="ECO:0000313" key="1">
    <source>
        <dbReference type="EMBL" id="CEK78452.1"/>
    </source>
</evidence>